<protein>
    <submittedName>
        <fullName evidence="1">Uncharacterized protein</fullName>
    </submittedName>
</protein>
<accession>A0A545UDN5</accession>
<sequence>MEKNVEVLFSEMTRLNMMLSSFDNLDANLNDREQQIFEELYGALLASAGVLLPPGKKCDKCDGSGVVKKGYGF</sequence>
<reference evidence="1 2" key="1">
    <citation type="submission" date="2019-07" db="EMBL/GenBank/DDBJ databases">
        <title>Draft genome for Aliikangiella sp. M105.</title>
        <authorList>
            <person name="Wang G."/>
        </authorList>
    </citation>
    <scope>NUCLEOTIDE SEQUENCE [LARGE SCALE GENOMIC DNA]</scope>
    <source>
        <strain evidence="1 2">M105</strain>
    </source>
</reference>
<keyword evidence="2" id="KW-1185">Reference proteome</keyword>
<evidence type="ECO:0000313" key="2">
    <source>
        <dbReference type="Proteomes" id="UP000315439"/>
    </source>
</evidence>
<gene>
    <name evidence="1" type="ORF">FLL46_11935</name>
</gene>
<evidence type="ECO:0000313" key="1">
    <source>
        <dbReference type="EMBL" id="TQV87575.1"/>
    </source>
</evidence>
<organism evidence="1 2">
    <name type="scientific">Aliikangiella coralliicola</name>
    <dbReference type="NCBI Taxonomy" id="2592383"/>
    <lineage>
        <taxon>Bacteria</taxon>
        <taxon>Pseudomonadati</taxon>
        <taxon>Pseudomonadota</taxon>
        <taxon>Gammaproteobacteria</taxon>
        <taxon>Oceanospirillales</taxon>
        <taxon>Pleioneaceae</taxon>
        <taxon>Aliikangiella</taxon>
    </lineage>
</organism>
<comment type="caution">
    <text evidence="1">The sequence shown here is derived from an EMBL/GenBank/DDBJ whole genome shotgun (WGS) entry which is preliminary data.</text>
</comment>
<dbReference type="AlphaFoldDB" id="A0A545UDN5"/>
<name>A0A545UDN5_9GAMM</name>
<dbReference type="Proteomes" id="UP000315439">
    <property type="component" value="Unassembled WGS sequence"/>
</dbReference>
<dbReference type="RefSeq" id="WP_142893753.1">
    <property type="nucleotide sequence ID" value="NZ_ML660164.1"/>
</dbReference>
<proteinExistence type="predicted"/>
<dbReference type="EMBL" id="VIKS01000007">
    <property type="protein sequence ID" value="TQV87575.1"/>
    <property type="molecule type" value="Genomic_DNA"/>
</dbReference>